<evidence type="ECO:0000256" key="2">
    <source>
        <dbReference type="PROSITE-ProRule" id="PRU00335"/>
    </source>
</evidence>
<evidence type="ECO:0000259" key="3">
    <source>
        <dbReference type="PROSITE" id="PS50977"/>
    </source>
</evidence>
<name>A0A1I7GYI5_9BACT</name>
<dbReference type="SUPFAM" id="SSF48498">
    <property type="entry name" value="Tetracyclin repressor-like, C-terminal domain"/>
    <property type="match status" value="1"/>
</dbReference>
<dbReference type="GO" id="GO:0003677">
    <property type="term" value="F:DNA binding"/>
    <property type="evidence" value="ECO:0007669"/>
    <property type="project" value="UniProtKB-UniRule"/>
</dbReference>
<dbReference type="EMBL" id="FPCA01000001">
    <property type="protein sequence ID" value="SFU53524.1"/>
    <property type="molecule type" value="Genomic_DNA"/>
</dbReference>
<dbReference type="Gene3D" id="1.10.10.60">
    <property type="entry name" value="Homeodomain-like"/>
    <property type="match status" value="1"/>
</dbReference>
<feature type="DNA-binding region" description="H-T-H motif" evidence="2">
    <location>
        <begin position="28"/>
        <end position="47"/>
    </location>
</feature>
<reference evidence="5" key="1">
    <citation type="submission" date="2016-10" db="EMBL/GenBank/DDBJ databases">
        <authorList>
            <person name="Varghese N."/>
        </authorList>
    </citation>
    <scope>NUCLEOTIDE SEQUENCE [LARGE SCALE GENOMIC DNA]</scope>
    <source>
        <strain evidence="5">DSM 18820</strain>
    </source>
</reference>
<proteinExistence type="predicted"/>
<dbReference type="Pfam" id="PF00440">
    <property type="entry name" value="TetR_N"/>
    <property type="match status" value="1"/>
</dbReference>
<dbReference type="PANTHER" id="PTHR43479:SF11">
    <property type="entry name" value="ACREF_ENVCD OPERON REPRESSOR-RELATED"/>
    <property type="match status" value="1"/>
</dbReference>
<dbReference type="Proteomes" id="UP000182491">
    <property type="component" value="Unassembled WGS sequence"/>
</dbReference>
<accession>A0A1I7GYI5</accession>
<protein>
    <submittedName>
        <fullName evidence="4">Transcriptional regulator, TetR family</fullName>
    </submittedName>
</protein>
<dbReference type="RefSeq" id="WP_068836667.1">
    <property type="nucleotide sequence ID" value="NZ_CP014766.1"/>
</dbReference>
<dbReference type="InterPro" id="IPR036271">
    <property type="entry name" value="Tet_transcr_reg_TetR-rel_C_sf"/>
</dbReference>
<dbReference type="InterPro" id="IPR001647">
    <property type="entry name" value="HTH_TetR"/>
</dbReference>
<dbReference type="AlphaFoldDB" id="A0A1I7GYI5"/>
<dbReference type="InterPro" id="IPR050624">
    <property type="entry name" value="HTH-type_Tx_Regulator"/>
</dbReference>
<dbReference type="STRING" id="388950.GCA_001611675_00458"/>
<organism evidence="4 5">
    <name type="scientific">Pontibacter akesuensis</name>
    <dbReference type="NCBI Taxonomy" id="388950"/>
    <lineage>
        <taxon>Bacteria</taxon>
        <taxon>Pseudomonadati</taxon>
        <taxon>Bacteroidota</taxon>
        <taxon>Cytophagia</taxon>
        <taxon>Cytophagales</taxon>
        <taxon>Hymenobacteraceae</taxon>
        <taxon>Pontibacter</taxon>
    </lineage>
</organism>
<dbReference type="PANTHER" id="PTHR43479">
    <property type="entry name" value="ACREF/ENVCD OPERON REPRESSOR-RELATED"/>
    <property type="match status" value="1"/>
</dbReference>
<sequence>MEVLLSRKEQIEKTATALFKSKGFSATSMRDLANALGIEAASIYSHIKSKEEILQRVCFKMAQEFFEAIDAAEANAGTATDRLKRAIAAHVQVLTQNTEASAVFLHEWRHLSEPMLATFLSLRDKYEARFRNIISTGISSGEFSVPDEKFAVLTILSGLNWIHTWYKPEGKMTPAEIAENLTQMLLNGLTTKKQALYDTHAHLNTPN</sequence>
<keyword evidence="1 2" id="KW-0238">DNA-binding</keyword>
<dbReference type="InterPro" id="IPR009057">
    <property type="entry name" value="Homeodomain-like_sf"/>
</dbReference>
<evidence type="ECO:0000256" key="1">
    <source>
        <dbReference type="ARBA" id="ARBA00023125"/>
    </source>
</evidence>
<gene>
    <name evidence="4" type="ORF">SAMN04487941_1362</name>
</gene>
<evidence type="ECO:0000313" key="4">
    <source>
        <dbReference type="EMBL" id="SFU53524.1"/>
    </source>
</evidence>
<dbReference type="OrthoDB" id="9814200at2"/>
<evidence type="ECO:0000313" key="5">
    <source>
        <dbReference type="Proteomes" id="UP000182491"/>
    </source>
</evidence>
<dbReference type="Pfam" id="PF17932">
    <property type="entry name" value="TetR_C_24"/>
    <property type="match status" value="1"/>
</dbReference>
<keyword evidence="5" id="KW-1185">Reference proteome</keyword>
<dbReference type="Gene3D" id="1.10.357.10">
    <property type="entry name" value="Tetracycline Repressor, domain 2"/>
    <property type="match status" value="1"/>
</dbReference>
<feature type="domain" description="HTH tetR-type" evidence="3">
    <location>
        <begin position="5"/>
        <end position="65"/>
    </location>
</feature>
<dbReference type="PRINTS" id="PR00455">
    <property type="entry name" value="HTHTETR"/>
</dbReference>
<dbReference type="InterPro" id="IPR041490">
    <property type="entry name" value="KstR2_TetR_C"/>
</dbReference>
<dbReference type="PROSITE" id="PS50977">
    <property type="entry name" value="HTH_TETR_2"/>
    <property type="match status" value="1"/>
</dbReference>
<dbReference type="SUPFAM" id="SSF46689">
    <property type="entry name" value="Homeodomain-like"/>
    <property type="match status" value="1"/>
</dbReference>